<organism evidence="3 4">
    <name type="scientific">Candidatus Blautia pullistercoris</name>
    <dbReference type="NCBI Taxonomy" id="2838499"/>
    <lineage>
        <taxon>Bacteria</taxon>
        <taxon>Bacillati</taxon>
        <taxon>Bacillota</taxon>
        <taxon>Clostridia</taxon>
        <taxon>Lachnospirales</taxon>
        <taxon>Lachnospiraceae</taxon>
        <taxon>Blautia</taxon>
    </lineage>
</organism>
<feature type="compositionally biased region" description="Basic residues" evidence="1">
    <location>
        <begin position="257"/>
        <end position="267"/>
    </location>
</feature>
<dbReference type="EMBL" id="DXFG01000059">
    <property type="protein sequence ID" value="HIX36888.1"/>
    <property type="molecule type" value="Genomic_DNA"/>
</dbReference>
<dbReference type="Pfam" id="PF12730">
    <property type="entry name" value="ABC2_membrane_4"/>
    <property type="match status" value="1"/>
</dbReference>
<evidence type="ECO:0000313" key="4">
    <source>
        <dbReference type="Proteomes" id="UP000824230"/>
    </source>
</evidence>
<feature type="transmembrane region" description="Helical" evidence="2">
    <location>
        <begin position="224"/>
        <end position="243"/>
    </location>
</feature>
<sequence>MWNLLKSEWLKLRRCQILLVGMVALTLCPVVQYGSQLIMDPALRDPNYDFPHLFANVLWGNTQVFLPISLVMTGGWLIDREYAGDIMKNLLVVPVSPPKLLTAKLGIVAVLAVVFGVYSTAVTLLTGMTAGLAGLSSMFILRQGICVVWNSFLNSLVCMPLILLFGQIRGAYLGGSILTFFLGYSMMFFKSGILLSAYPFSAVLVLSGFDMVEFNGAKSEPDPLLSLAGIAAITALTGVLLSISGTGKSEKAGKNSKISKRKSGAKR</sequence>
<protein>
    <submittedName>
        <fullName evidence="3">ABC transporter permease</fullName>
    </submittedName>
</protein>
<keyword evidence="2" id="KW-0812">Transmembrane</keyword>
<reference evidence="3" key="1">
    <citation type="journal article" date="2021" name="PeerJ">
        <title>Extensive microbial diversity within the chicken gut microbiome revealed by metagenomics and culture.</title>
        <authorList>
            <person name="Gilroy R."/>
            <person name="Ravi A."/>
            <person name="Getino M."/>
            <person name="Pursley I."/>
            <person name="Horton D.L."/>
            <person name="Alikhan N.F."/>
            <person name="Baker D."/>
            <person name="Gharbi K."/>
            <person name="Hall N."/>
            <person name="Watson M."/>
            <person name="Adriaenssens E.M."/>
            <person name="Foster-Nyarko E."/>
            <person name="Jarju S."/>
            <person name="Secka A."/>
            <person name="Antonio M."/>
            <person name="Oren A."/>
            <person name="Chaudhuri R.R."/>
            <person name="La Ragione R."/>
            <person name="Hildebrand F."/>
            <person name="Pallen M.J."/>
        </authorList>
    </citation>
    <scope>NUCLEOTIDE SEQUENCE</scope>
    <source>
        <strain evidence="3">ChiHjej12B11-1927</strain>
    </source>
</reference>
<feature type="transmembrane region" description="Helical" evidence="2">
    <location>
        <begin position="58"/>
        <end position="78"/>
    </location>
</feature>
<proteinExistence type="predicted"/>
<comment type="caution">
    <text evidence="3">The sequence shown here is derived from an EMBL/GenBank/DDBJ whole genome shotgun (WGS) entry which is preliminary data.</text>
</comment>
<reference evidence="3" key="2">
    <citation type="submission" date="2021-04" db="EMBL/GenBank/DDBJ databases">
        <authorList>
            <person name="Gilroy R."/>
        </authorList>
    </citation>
    <scope>NUCLEOTIDE SEQUENCE</scope>
    <source>
        <strain evidence="3">ChiHjej12B11-1927</strain>
    </source>
</reference>
<evidence type="ECO:0000313" key="3">
    <source>
        <dbReference type="EMBL" id="HIX36888.1"/>
    </source>
</evidence>
<keyword evidence="2" id="KW-0472">Membrane</keyword>
<gene>
    <name evidence="3" type="ORF">H9738_03330</name>
</gene>
<name>A0A9D2ALI7_9FIRM</name>
<evidence type="ECO:0000256" key="2">
    <source>
        <dbReference type="SAM" id="Phobius"/>
    </source>
</evidence>
<keyword evidence="2" id="KW-1133">Transmembrane helix</keyword>
<feature type="transmembrane region" description="Helical" evidence="2">
    <location>
        <begin position="195"/>
        <end position="212"/>
    </location>
</feature>
<dbReference type="AlphaFoldDB" id="A0A9D2ALI7"/>
<feature type="region of interest" description="Disordered" evidence="1">
    <location>
        <begin position="246"/>
        <end position="267"/>
    </location>
</feature>
<dbReference type="Proteomes" id="UP000824230">
    <property type="component" value="Unassembled WGS sequence"/>
</dbReference>
<feature type="transmembrane region" description="Helical" evidence="2">
    <location>
        <begin position="105"/>
        <end position="128"/>
    </location>
</feature>
<accession>A0A9D2ALI7</accession>
<feature type="transmembrane region" description="Helical" evidence="2">
    <location>
        <begin position="140"/>
        <end position="164"/>
    </location>
</feature>
<evidence type="ECO:0000256" key="1">
    <source>
        <dbReference type="SAM" id="MobiDB-lite"/>
    </source>
</evidence>